<accession>A0A2N3LNN2</accession>
<keyword evidence="3" id="KW-1185">Reference proteome</keyword>
<sequence length="82" mass="10190">MKKQQKHQPKKEKQDEKLTLGDSLNQDILLKLKQAQQQLKQEEEQQKLQEEERKRKERRQKEKNKSFEELLNENPMDWKKFK</sequence>
<feature type="region of interest" description="Disordered" evidence="1">
    <location>
        <begin position="37"/>
        <end position="82"/>
    </location>
</feature>
<dbReference type="InterPro" id="IPR024980">
    <property type="entry name" value="DUF3886"/>
</dbReference>
<evidence type="ECO:0000313" key="3">
    <source>
        <dbReference type="Proteomes" id="UP000233440"/>
    </source>
</evidence>
<protein>
    <submittedName>
        <fullName evidence="2">DUF3886 domain-containing protein</fullName>
    </submittedName>
</protein>
<name>A0A2N3LNN2_9BACI</name>
<comment type="caution">
    <text evidence="2">The sequence shown here is derived from an EMBL/GenBank/DDBJ whole genome shotgun (WGS) entry which is preliminary data.</text>
</comment>
<evidence type="ECO:0000256" key="1">
    <source>
        <dbReference type="SAM" id="MobiDB-lite"/>
    </source>
</evidence>
<feature type="compositionally biased region" description="Basic and acidic residues" evidence="1">
    <location>
        <begin position="40"/>
        <end position="68"/>
    </location>
</feature>
<gene>
    <name evidence="2" type="ORF">CWO92_06310</name>
</gene>
<dbReference type="AlphaFoldDB" id="A0A2N3LNN2"/>
<feature type="region of interest" description="Disordered" evidence="1">
    <location>
        <begin position="1"/>
        <end position="22"/>
    </location>
</feature>
<proteinExistence type="predicted"/>
<dbReference type="Pfam" id="PF13025">
    <property type="entry name" value="DUF3886"/>
    <property type="match status" value="1"/>
</dbReference>
<reference evidence="2 3" key="1">
    <citation type="submission" date="2017-11" db="EMBL/GenBank/DDBJ databases">
        <title>Bacillus camelliae sp. nov., isolated from pu'er tea.</title>
        <authorList>
            <person name="Niu L."/>
        </authorList>
    </citation>
    <scope>NUCLEOTIDE SEQUENCE [LARGE SCALE GENOMIC DNA]</scope>
    <source>
        <strain evidence="2 3">7578-1</strain>
    </source>
</reference>
<feature type="compositionally biased region" description="Basic residues" evidence="1">
    <location>
        <begin position="1"/>
        <end position="10"/>
    </location>
</feature>
<dbReference type="Proteomes" id="UP000233440">
    <property type="component" value="Unassembled WGS sequence"/>
</dbReference>
<dbReference type="EMBL" id="PIQO01000003">
    <property type="protein sequence ID" value="PKR86149.1"/>
    <property type="molecule type" value="Genomic_DNA"/>
</dbReference>
<evidence type="ECO:0000313" key="2">
    <source>
        <dbReference type="EMBL" id="PKR86149.1"/>
    </source>
</evidence>
<organism evidence="2 3">
    <name type="scientific">Heyndrickxia camelliae</name>
    <dbReference type="NCBI Taxonomy" id="1707093"/>
    <lineage>
        <taxon>Bacteria</taxon>
        <taxon>Bacillati</taxon>
        <taxon>Bacillota</taxon>
        <taxon>Bacilli</taxon>
        <taxon>Bacillales</taxon>
        <taxon>Bacillaceae</taxon>
        <taxon>Heyndrickxia</taxon>
    </lineage>
</organism>